<organism evidence="1 2">
    <name type="scientific">Genlisea aurea</name>
    <dbReference type="NCBI Taxonomy" id="192259"/>
    <lineage>
        <taxon>Eukaryota</taxon>
        <taxon>Viridiplantae</taxon>
        <taxon>Streptophyta</taxon>
        <taxon>Embryophyta</taxon>
        <taxon>Tracheophyta</taxon>
        <taxon>Spermatophyta</taxon>
        <taxon>Magnoliopsida</taxon>
        <taxon>eudicotyledons</taxon>
        <taxon>Gunneridae</taxon>
        <taxon>Pentapetalae</taxon>
        <taxon>asterids</taxon>
        <taxon>lamiids</taxon>
        <taxon>Lamiales</taxon>
        <taxon>Lentibulariaceae</taxon>
        <taxon>Genlisea</taxon>
    </lineage>
</organism>
<dbReference type="Proteomes" id="UP000015453">
    <property type="component" value="Unassembled WGS sequence"/>
</dbReference>
<dbReference type="EMBL" id="AUSU01002914">
    <property type="protein sequence ID" value="EPS67810.1"/>
    <property type="molecule type" value="Genomic_DNA"/>
</dbReference>
<evidence type="ECO:0000313" key="1">
    <source>
        <dbReference type="EMBL" id="EPS67810.1"/>
    </source>
</evidence>
<name>S8CM39_9LAMI</name>
<gene>
    <name evidence="1" type="ORF">M569_06965</name>
</gene>
<reference evidence="1 2" key="1">
    <citation type="journal article" date="2013" name="BMC Genomics">
        <title>The miniature genome of a carnivorous plant Genlisea aurea contains a low number of genes and short non-coding sequences.</title>
        <authorList>
            <person name="Leushkin E.V."/>
            <person name="Sutormin R.A."/>
            <person name="Nabieva E.R."/>
            <person name="Penin A.A."/>
            <person name="Kondrashov A.S."/>
            <person name="Logacheva M.D."/>
        </authorList>
    </citation>
    <scope>NUCLEOTIDE SEQUENCE [LARGE SCALE GENOMIC DNA]</scope>
</reference>
<dbReference type="AlphaFoldDB" id="S8CM39"/>
<sequence length="55" mass="6029">MTAKTSGHLPGIRRLSESVPRGDRYSTVEYTVDRDSDLGDVILLVSLSCRTGISF</sequence>
<proteinExistence type="predicted"/>
<comment type="caution">
    <text evidence="1">The sequence shown here is derived from an EMBL/GenBank/DDBJ whole genome shotgun (WGS) entry which is preliminary data.</text>
</comment>
<evidence type="ECO:0000313" key="2">
    <source>
        <dbReference type="Proteomes" id="UP000015453"/>
    </source>
</evidence>
<protein>
    <submittedName>
        <fullName evidence="1">Uncharacterized protein</fullName>
    </submittedName>
</protein>
<accession>S8CM39</accession>
<keyword evidence="2" id="KW-1185">Reference proteome</keyword>